<gene>
    <name evidence="3" type="ORF">NJU99_00700</name>
</gene>
<organism evidence="3 4">
    <name type="scientific">Arcobacter roscoffensis</name>
    <dbReference type="NCBI Taxonomy" id="2961520"/>
    <lineage>
        <taxon>Bacteria</taxon>
        <taxon>Pseudomonadati</taxon>
        <taxon>Campylobacterota</taxon>
        <taxon>Epsilonproteobacteria</taxon>
        <taxon>Campylobacterales</taxon>
        <taxon>Arcobacteraceae</taxon>
        <taxon>Arcobacter</taxon>
    </lineage>
</organism>
<dbReference type="Pfam" id="PF00990">
    <property type="entry name" value="GGDEF"/>
    <property type="match status" value="1"/>
</dbReference>
<dbReference type="SUPFAM" id="SSF55073">
    <property type="entry name" value="Nucleotide cyclase"/>
    <property type="match status" value="1"/>
</dbReference>
<dbReference type="CDD" id="cd01949">
    <property type="entry name" value="GGDEF"/>
    <property type="match status" value="1"/>
</dbReference>
<dbReference type="Gene3D" id="3.30.70.270">
    <property type="match status" value="1"/>
</dbReference>
<keyword evidence="4" id="KW-1185">Reference proteome</keyword>
<feature type="domain" description="GGDEF" evidence="2">
    <location>
        <begin position="139"/>
        <end position="267"/>
    </location>
</feature>
<accession>A0ABY5E507</accession>
<dbReference type="EMBL" id="CP100595">
    <property type="protein sequence ID" value="UTJ06642.1"/>
    <property type="molecule type" value="Genomic_DNA"/>
</dbReference>
<dbReference type="InterPro" id="IPR000160">
    <property type="entry name" value="GGDEF_dom"/>
</dbReference>
<dbReference type="PROSITE" id="PS50887">
    <property type="entry name" value="GGDEF"/>
    <property type="match status" value="1"/>
</dbReference>
<evidence type="ECO:0000259" key="2">
    <source>
        <dbReference type="PROSITE" id="PS50887"/>
    </source>
</evidence>
<dbReference type="EC" id="2.7.7.65" evidence="1"/>
<dbReference type="Proteomes" id="UP001060012">
    <property type="component" value="Chromosome"/>
</dbReference>
<dbReference type="InterPro" id="IPR043128">
    <property type="entry name" value="Rev_trsase/Diguanyl_cyclase"/>
</dbReference>
<name>A0ABY5E507_9BACT</name>
<proteinExistence type="predicted"/>
<protein>
    <recommendedName>
        <fullName evidence="1">diguanylate cyclase</fullName>
        <ecNumber evidence="1">2.7.7.65</ecNumber>
    </recommendedName>
</protein>
<evidence type="ECO:0000256" key="1">
    <source>
        <dbReference type="ARBA" id="ARBA00012528"/>
    </source>
</evidence>
<evidence type="ECO:0000313" key="3">
    <source>
        <dbReference type="EMBL" id="UTJ06642.1"/>
    </source>
</evidence>
<dbReference type="NCBIfam" id="TIGR00254">
    <property type="entry name" value="GGDEF"/>
    <property type="match status" value="1"/>
</dbReference>
<dbReference type="InterPro" id="IPR029787">
    <property type="entry name" value="Nucleotide_cyclase"/>
</dbReference>
<dbReference type="SMART" id="SM00267">
    <property type="entry name" value="GGDEF"/>
    <property type="match status" value="1"/>
</dbReference>
<dbReference type="PANTHER" id="PTHR45138">
    <property type="entry name" value="REGULATORY COMPONENTS OF SENSORY TRANSDUCTION SYSTEM"/>
    <property type="match status" value="1"/>
</dbReference>
<evidence type="ECO:0000313" key="4">
    <source>
        <dbReference type="Proteomes" id="UP001060012"/>
    </source>
</evidence>
<reference evidence="3" key="1">
    <citation type="submission" date="2022-07" db="EMBL/GenBank/DDBJ databases">
        <title>Arcobacter roscoffensis sp. nov., a marine bacterium isolated from coastal seawater collected from Roscoff, France.</title>
        <authorList>
            <person name="Pascual J."/>
            <person name="Lepeaux C."/>
            <person name="Methner A."/>
            <person name="Overmann J."/>
        </authorList>
    </citation>
    <scope>NUCLEOTIDE SEQUENCE</scope>
    <source>
        <strain evidence="3">ARW1-2F2</strain>
    </source>
</reference>
<dbReference type="InterPro" id="IPR050469">
    <property type="entry name" value="Diguanylate_Cyclase"/>
</dbReference>
<dbReference type="PANTHER" id="PTHR45138:SF6">
    <property type="entry name" value="DIGUANYLATE CYCLASE DGCN"/>
    <property type="match status" value="1"/>
</dbReference>
<dbReference type="RefSeq" id="WP_254576821.1">
    <property type="nucleotide sequence ID" value="NZ_CP100595.1"/>
</dbReference>
<sequence>MSEKLKEVTYLTVKDLKNNEIVLPGDYSKKFAEFAKELKVDIENKQAVLDELHYDNSRVEKIVKSTHENLDSIKNSTAQAKVAIENKDKKALDSITSELSEMQKQIQFLQKELFSDSLTSAYNRKWFMDSFLENESFKEEGKLCFIDLNKFKSINDTYGHLLGDQVLKYLVRFLSKELDYEGADVVRYAGDEFMVLFTGEILNSIDIENTMLETQVKLSKQKLKSAKIESLQFSFSYGIVDFKEGDKIENILEKADELMYENKMKNR</sequence>